<dbReference type="EMBL" id="BMLY01000002">
    <property type="protein sequence ID" value="GGP26070.1"/>
    <property type="molecule type" value="Genomic_DNA"/>
</dbReference>
<dbReference type="RefSeq" id="WP_188692261.1">
    <property type="nucleotide sequence ID" value="NZ_BMLY01000002.1"/>
</dbReference>
<keyword evidence="3" id="KW-0472">Membrane</keyword>
<keyword evidence="6" id="KW-1185">Reference proteome</keyword>
<dbReference type="InterPro" id="IPR004089">
    <property type="entry name" value="MCPsignal_dom"/>
</dbReference>
<gene>
    <name evidence="5" type="ORF">GCM10010971_18890</name>
</gene>
<evidence type="ECO:0000256" key="2">
    <source>
        <dbReference type="PROSITE-ProRule" id="PRU00284"/>
    </source>
</evidence>
<feature type="transmembrane region" description="Helical" evidence="3">
    <location>
        <begin position="102"/>
        <end position="119"/>
    </location>
</feature>
<evidence type="ECO:0000313" key="5">
    <source>
        <dbReference type="EMBL" id="GGP26070.1"/>
    </source>
</evidence>
<feature type="transmembrane region" description="Helical" evidence="3">
    <location>
        <begin position="160"/>
        <end position="179"/>
    </location>
</feature>
<name>A0ABQ2PLG8_9NEIS</name>
<dbReference type="Gene3D" id="1.10.287.950">
    <property type="entry name" value="Methyl-accepting chemotaxis protein"/>
    <property type="match status" value="1"/>
</dbReference>
<dbReference type="PANTHER" id="PTHR32089">
    <property type="entry name" value="METHYL-ACCEPTING CHEMOTAXIS PROTEIN MCPB"/>
    <property type="match status" value="1"/>
</dbReference>
<keyword evidence="1 2" id="KW-0807">Transducer</keyword>
<organism evidence="5 6">
    <name type="scientific">Silvimonas amylolytica</name>
    <dbReference type="NCBI Taxonomy" id="449663"/>
    <lineage>
        <taxon>Bacteria</taxon>
        <taxon>Pseudomonadati</taxon>
        <taxon>Pseudomonadota</taxon>
        <taxon>Betaproteobacteria</taxon>
        <taxon>Neisseriales</taxon>
        <taxon>Chitinibacteraceae</taxon>
        <taxon>Silvimonas</taxon>
    </lineage>
</organism>
<dbReference type="PANTHER" id="PTHR32089:SF112">
    <property type="entry name" value="LYSOZYME-LIKE PROTEIN-RELATED"/>
    <property type="match status" value="1"/>
</dbReference>
<accession>A0ABQ2PLG8</accession>
<sequence>MNARAPDSQTSAGQAMTDLLVTLRSTSDRILLVVNTAYWLITLIQSFIVGRMLAVWVVGLPAVIIPYLVALNQRGMLITRCTMATALMLQAMVSIATSNGAIEAHFGVFVVLGLLLAYFDWRPIVVAAVVIAVHHLALNFSAALGMRLVLFQEGPSFSRVLIHAGYVVAEAGMLSWLAFRIEGALKASAFMGRFAASAAEGDLTMSFPPELVEISPMLRSGKIMQARMTEALQAVQGTAGTVADVAGSLSNDSARLEAGVQTQVDETAAMADALQQINQGIAQVTRDANDASNAILAAVEMASAGELASDGVNEDLNAISQTINGVAEHIDVLKKSTDEAMAIVDLIKEITEQTNLLALNAAIEAARAGEHGRGFAVVADEVRKLAFKTTEATVSIRDSMNAIAQSMDGTHDAVISALAKVSHGLEKSGTARSTIAEMARNTTTTETTVREMATALQQQSQSATIVAQRLERVASQAHSAHQTLSAVSTQIQRLKSQADDLNTHTRFFRISAAR</sequence>
<evidence type="ECO:0000259" key="4">
    <source>
        <dbReference type="PROSITE" id="PS50111"/>
    </source>
</evidence>
<dbReference type="SMART" id="SM00283">
    <property type="entry name" value="MA"/>
    <property type="match status" value="1"/>
</dbReference>
<dbReference type="SUPFAM" id="SSF58104">
    <property type="entry name" value="Methyl-accepting chemotaxis protein (MCP) signaling domain"/>
    <property type="match status" value="1"/>
</dbReference>
<evidence type="ECO:0000256" key="1">
    <source>
        <dbReference type="ARBA" id="ARBA00023224"/>
    </source>
</evidence>
<keyword evidence="3" id="KW-1133">Transmembrane helix</keyword>
<feature type="transmembrane region" description="Helical" evidence="3">
    <location>
        <begin position="30"/>
        <end position="48"/>
    </location>
</feature>
<comment type="caution">
    <text evidence="5">The sequence shown here is derived from an EMBL/GenBank/DDBJ whole genome shotgun (WGS) entry which is preliminary data.</text>
</comment>
<dbReference type="Proteomes" id="UP000621859">
    <property type="component" value="Unassembled WGS sequence"/>
</dbReference>
<feature type="transmembrane region" description="Helical" evidence="3">
    <location>
        <begin position="54"/>
        <end position="70"/>
    </location>
</feature>
<proteinExistence type="predicted"/>
<protein>
    <submittedName>
        <fullName evidence="5">Methyl-accepting chemotaxis protein</fullName>
    </submittedName>
</protein>
<evidence type="ECO:0000313" key="6">
    <source>
        <dbReference type="Proteomes" id="UP000621859"/>
    </source>
</evidence>
<reference evidence="6" key="1">
    <citation type="journal article" date="2019" name="Int. J. Syst. Evol. Microbiol.">
        <title>The Global Catalogue of Microorganisms (GCM) 10K type strain sequencing project: providing services to taxonomists for standard genome sequencing and annotation.</title>
        <authorList>
            <consortium name="The Broad Institute Genomics Platform"/>
            <consortium name="The Broad Institute Genome Sequencing Center for Infectious Disease"/>
            <person name="Wu L."/>
            <person name="Ma J."/>
        </authorList>
    </citation>
    <scope>NUCLEOTIDE SEQUENCE [LARGE SCALE GENOMIC DNA]</scope>
    <source>
        <strain evidence="6">CGMCC 1.8860</strain>
    </source>
</reference>
<feature type="transmembrane region" description="Helical" evidence="3">
    <location>
        <begin position="126"/>
        <end position="148"/>
    </location>
</feature>
<feature type="domain" description="Methyl-accepting transducer" evidence="4">
    <location>
        <begin position="238"/>
        <end position="474"/>
    </location>
</feature>
<evidence type="ECO:0000256" key="3">
    <source>
        <dbReference type="SAM" id="Phobius"/>
    </source>
</evidence>
<keyword evidence="3" id="KW-0812">Transmembrane</keyword>
<dbReference type="PROSITE" id="PS50111">
    <property type="entry name" value="CHEMOTAXIS_TRANSDUC_2"/>
    <property type="match status" value="1"/>
</dbReference>
<dbReference type="Pfam" id="PF00015">
    <property type="entry name" value="MCPsignal"/>
    <property type="match status" value="1"/>
</dbReference>